<evidence type="ECO:0000256" key="6">
    <source>
        <dbReference type="SAM" id="Coils"/>
    </source>
</evidence>
<feature type="domain" description="Rod shape-determining protein MreC beta-barrel core" evidence="8">
    <location>
        <begin position="123"/>
        <end position="274"/>
    </location>
</feature>
<evidence type="ECO:0000256" key="1">
    <source>
        <dbReference type="ARBA" id="ARBA00009369"/>
    </source>
</evidence>
<keyword evidence="6" id="KW-0175">Coiled coil</keyword>
<protein>
    <recommendedName>
        <fullName evidence="2 5">Cell shape-determining protein MreC</fullName>
    </recommendedName>
    <alternativeName>
        <fullName evidence="4 5">Cell shape protein MreC</fullName>
    </alternativeName>
</protein>
<proteinExistence type="inferred from homology"/>
<evidence type="ECO:0000256" key="4">
    <source>
        <dbReference type="ARBA" id="ARBA00032089"/>
    </source>
</evidence>
<dbReference type="InterPro" id="IPR055342">
    <property type="entry name" value="MreC_beta-barrel_core"/>
</dbReference>
<dbReference type="GO" id="GO:0005886">
    <property type="term" value="C:plasma membrane"/>
    <property type="evidence" value="ECO:0007669"/>
    <property type="project" value="TreeGrafter"/>
</dbReference>
<evidence type="ECO:0000256" key="7">
    <source>
        <dbReference type="SAM" id="Phobius"/>
    </source>
</evidence>
<dbReference type="KEGG" id="has:Halsa_1127"/>
<dbReference type="Pfam" id="PF04085">
    <property type="entry name" value="MreC"/>
    <property type="match status" value="1"/>
</dbReference>
<gene>
    <name evidence="9" type="ordered locus">Halsa_1127</name>
</gene>
<evidence type="ECO:0000256" key="3">
    <source>
        <dbReference type="ARBA" id="ARBA00022960"/>
    </source>
</evidence>
<name>E4RMM8_HALHG</name>
<dbReference type="Gene3D" id="2.40.10.350">
    <property type="entry name" value="Rod shape-determining protein MreC, domain 2"/>
    <property type="match status" value="1"/>
</dbReference>
<sequence length="276" mass="31532">MYKFDRNSLIIAALLLILVLTFLFVFINDIEIGFLNWFGDIIYNLLTPILNLMNNIISRIQGFFNTLFSINEIQEEISNLRQQNQVLERQIMFLSNYDRENKRLRELLDFQERVEYEMIGAEVTANSPSVFEQIITINRGRRDGLEERMPVITYNGFLVGRIDYVGSSSAQVRLITDNQFVVGGVVARSDSRQIGLVRGSGRRDQNNTMDNIAWDADVEIGDVILTSGLSNNFPEGLKIGQIKSIETDNYGLSQKAEVELDIQSVTIEEVMVIKNF</sequence>
<evidence type="ECO:0000256" key="5">
    <source>
        <dbReference type="PIRNR" id="PIRNR038471"/>
    </source>
</evidence>
<dbReference type="GO" id="GO:0008360">
    <property type="term" value="P:regulation of cell shape"/>
    <property type="evidence" value="ECO:0007669"/>
    <property type="project" value="UniProtKB-KW"/>
</dbReference>
<dbReference type="Proteomes" id="UP000007434">
    <property type="component" value="Chromosome"/>
</dbReference>
<keyword evidence="7" id="KW-0812">Transmembrane</keyword>
<keyword evidence="3 5" id="KW-0133">Cell shape</keyword>
<keyword evidence="7" id="KW-0472">Membrane</keyword>
<dbReference type="PANTHER" id="PTHR34138">
    <property type="entry name" value="CELL SHAPE-DETERMINING PROTEIN MREC"/>
    <property type="match status" value="1"/>
</dbReference>
<dbReference type="OrthoDB" id="9792313at2"/>
<dbReference type="AlphaFoldDB" id="E4RMM8"/>
<dbReference type="eggNOG" id="COG1792">
    <property type="taxonomic scope" value="Bacteria"/>
</dbReference>
<accession>E4RMM8</accession>
<feature type="transmembrane region" description="Helical" evidence="7">
    <location>
        <begin position="9"/>
        <end position="28"/>
    </location>
</feature>
<comment type="similarity">
    <text evidence="1 5">Belongs to the MreC family.</text>
</comment>
<reference evidence="9 10" key="2">
    <citation type="journal article" date="2011" name="J. Bacteriol.">
        <title>Complete Genome Sequence of the Haloalkaliphilic, Hydrogen Producing Halanaerobium hydrogenoformans.</title>
        <authorList>
            <person name="Brown S.D."/>
            <person name="Begemann M.B."/>
            <person name="Mormile M.R."/>
            <person name="Wall J.D."/>
            <person name="Han C.S."/>
            <person name="Goodwin L.A."/>
            <person name="Pitluck S."/>
            <person name="Land M.L."/>
            <person name="Hauser L.J."/>
            <person name="Elias D.A."/>
        </authorList>
    </citation>
    <scope>NUCLEOTIDE SEQUENCE [LARGE SCALE GENOMIC DNA]</scope>
    <source>
        <strain evidence="10">sapolanicus</strain>
    </source>
</reference>
<dbReference type="InterPro" id="IPR007221">
    <property type="entry name" value="MreC"/>
</dbReference>
<dbReference type="STRING" id="656519.Halsa_1127"/>
<dbReference type="Gene3D" id="2.40.10.340">
    <property type="entry name" value="Rod shape-determining protein MreC, domain 1"/>
    <property type="match status" value="1"/>
</dbReference>
<dbReference type="PANTHER" id="PTHR34138:SF1">
    <property type="entry name" value="CELL SHAPE-DETERMINING PROTEIN MREC"/>
    <property type="match status" value="1"/>
</dbReference>
<dbReference type="InterPro" id="IPR042175">
    <property type="entry name" value="Cell/Rod_MreC_2"/>
</dbReference>
<evidence type="ECO:0000256" key="2">
    <source>
        <dbReference type="ARBA" id="ARBA00013855"/>
    </source>
</evidence>
<dbReference type="PIRSF" id="PIRSF038471">
    <property type="entry name" value="MreC"/>
    <property type="match status" value="1"/>
</dbReference>
<dbReference type="NCBIfam" id="TIGR00219">
    <property type="entry name" value="mreC"/>
    <property type="match status" value="1"/>
</dbReference>
<dbReference type="HOGENOM" id="CLU_042663_1_0_9"/>
<feature type="coiled-coil region" evidence="6">
    <location>
        <begin position="70"/>
        <end position="114"/>
    </location>
</feature>
<organism evidence="9 10">
    <name type="scientific">Halanaerobium hydrogeniformans</name>
    <name type="common">Halanaerobium sp. (strain sapolanicus)</name>
    <dbReference type="NCBI Taxonomy" id="656519"/>
    <lineage>
        <taxon>Bacteria</taxon>
        <taxon>Bacillati</taxon>
        <taxon>Bacillota</taxon>
        <taxon>Clostridia</taxon>
        <taxon>Halanaerobiales</taxon>
        <taxon>Halanaerobiaceae</taxon>
        <taxon>Halanaerobium</taxon>
    </lineage>
</organism>
<dbReference type="EMBL" id="CP002304">
    <property type="protein sequence ID" value="ADQ14559.1"/>
    <property type="molecule type" value="Genomic_DNA"/>
</dbReference>
<comment type="function">
    <text evidence="5">Involved in formation and maintenance of cell shape.</text>
</comment>
<keyword evidence="7" id="KW-1133">Transmembrane helix</keyword>
<evidence type="ECO:0000313" key="10">
    <source>
        <dbReference type="Proteomes" id="UP000007434"/>
    </source>
</evidence>
<evidence type="ECO:0000313" key="9">
    <source>
        <dbReference type="EMBL" id="ADQ14559.1"/>
    </source>
</evidence>
<dbReference type="RefSeq" id="WP_013405642.1">
    <property type="nucleotide sequence ID" value="NC_014654.1"/>
</dbReference>
<keyword evidence="10" id="KW-1185">Reference proteome</keyword>
<reference evidence="9 10" key="1">
    <citation type="submission" date="2010-11" db="EMBL/GenBank/DDBJ databases">
        <title>Complete sequence of Halanaerobium sp. sapolanicus.</title>
        <authorList>
            <consortium name="US DOE Joint Genome Institute"/>
            <person name="Lucas S."/>
            <person name="Copeland A."/>
            <person name="Lapidus A."/>
            <person name="Cheng J.-F."/>
            <person name="Bruce D."/>
            <person name="Goodwin L."/>
            <person name="Pitluck S."/>
            <person name="Davenport K."/>
            <person name="Detter J.C."/>
            <person name="Han C."/>
            <person name="Tapia R."/>
            <person name="Land M."/>
            <person name="Hauser L."/>
            <person name="Jeffries C."/>
            <person name="Kyrpides N."/>
            <person name="Ivanova N."/>
            <person name="Mikhailova N."/>
            <person name="Begemann M.B."/>
            <person name="Mormile M.R."/>
            <person name="Wall J.D."/>
            <person name="Elias D.A."/>
            <person name="Woyke T."/>
        </authorList>
    </citation>
    <scope>NUCLEOTIDE SEQUENCE [LARGE SCALE GENOMIC DNA]</scope>
    <source>
        <strain evidence="10">sapolanicus</strain>
    </source>
</reference>
<dbReference type="InterPro" id="IPR042177">
    <property type="entry name" value="Cell/Rod_1"/>
</dbReference>
<evidence type="ECO:0000259" key="8">
    <source>
        <dbReference type="Pfam" id="PF04085"/>
    </source>
</evidence>